<sequence length="153" mass="16999">MPERHITVQRRMPVPADSVWDFYSDFPHLAEHWHGLRATRAIGDQSSGVGARRRVELKPMGTMDETVTVWDKGRRMDTENHPNALVPFKSAKSSLSLAAVDDGTLATFDYRYVPRGGPIGRFTGPLIDRMLKATFTDMLAASEKAARDASGRA</sequence>
<dbReference type="CDD" id="cd07821">
    <property type="entry name" value="PYR_PYL_RCAR_like"/>
    <property type="match status" value="1"/>
</dbReference>
<reference evidence="1 2" key="1">
    <citation type="submission" date="2019-03" db="EMBL/GenBank/DDBJ databases">
        <title>Genome Sequencing and Assembly of Various Microbes Isolated from Partially Reclaimed Soil and Acid Mine Drainage (AMD) Site.</title>
        <authorList>
            <person name="Steinbock B."/>
            <person name="Bechtold R."/>
            <person name="Sevigny J.L."/>
            <person name="Thomas D."/>
            <person name="Cuthill L.R."/>
            <person name="Aveiro Johannsen E.J."/>
            <person name="Thomas K."/>
            <person name="Ghosh A."/>
        </authorList>
    </citation>
    <scope>NUCLEOTIDE SEQUENCE [LARGE SCALE GENOMIC DNA]</scope>
    <source>
        <strain evidence="1 2">S-A1</strain>
    </source>
</reference>
<dbReference type="AlphaFoldDB" id="A0A4R5Y124"/>
<proteinExistence type="predicted"/>
<comment type="caution">
    <text evidence="1">The sequence shown here is derived from an EMBL/GenBank/DDBJ whole genome shotgun (WGS) entry which is preliminary data.</text>
</comment>
<dbReference type="Proteomes" id="UP000294621">
    <property type="component" value="Unassembled WGS sequence"/>
</dbReference>
<dbReference type="EMBL" id="SMZQ01000004">
    <property type="protein sequence ID" value="TDL38023.1"/>
    <property type="molecule type" value="Genomic_DNA"/>
</dbReference>
<accession>A0A4R5Y124</accession>
<protein>
    <submittedName>
        <fullName evidence="1">SRPBCC family protein</fullName>
    </submittedName>
</protein>
<dbReference type="InterPro" id="IPR019587">
    <property type="entry name" value="Polyketide_cyclase/dehydratase"/>
</dbReference>
<dbReference type="SUPFAM" id="SSF55961">
    <property type="entry name" value="Bet v1-like"/>
    <property type="match status" value="1"/>
</dbReference>
<dbReference type="OrthoDB" id="9815653at2"/>
<evidence type="ECO:0000313" key="1">
    <source>
        <dbReference type="EMBL" id="TDL38023.1"/>
    </source>
</evidence>
<dbReference type="RefSeq" id="WP_133348635.1">
    <property type="nucleotide sequence ID" value="NZ_SMZQ01000004.1"/>
</dbReference>
<dbReference type="Pfam" id="PF10604">
    <property type="entry name" value="Polyketide_cyc2"/>
    <property type="match status" value="1"/>
</dbReference>
<dbReference type="Gene3D" id="3.30.530.20">
    <property type="match status" value="1"/>
</dbReference>
<evidence type="ECO:0000313" key="2">
    <source>
        <dbReference type="Proteomes" id="UP000294621"/>
    </source>
</evidence>
<gene>
    <name evidence="1" type="ORF">E2R57_09900</name>
</gene>
<dbReference type="InterPro" id="IPR023393">
    <property type="entry name" value="START-like_dom_sf"/>
</dbReference>
<organism evidence="1 2">
    <name type="scientific">Arthrobacter nitrophenolicus</name>
    <dbReference type="NCBI Taxonomy" id="683150"/>
    <lineage>
        <taxon>Bacteria</taxon>
        <taxon>Bacillati</taxon>
        <taxon>Actinomycetota</taxon>
        <taxon>Actinomycetes</taxon>
        <taxon>Micrococcales</taxon>
        <taxon>Micrococcaceae</taxon>
        <taxon>Arthrobacter</taxon>
    </lineage>
</organism>
<name>A0A4R5Y124_9MICC</name>